<feature type="transmembrane region" description="Helical" evidence="9">
    <location>
        <begin position="447"/>
        <end position="471"/>
    </location>
</feature>
<evidence type="ECO:0000256" key="3">
    <source>
        <dbReference type="ARBA" id="ARBA00022448"/>
    </source>
</evidence>
<keyword evidence="6 9" id="KW-1133">Transmembrane helix</keyword>
<keyword evidence="4" id="KW-1003">Cell membrane</keyword>
<accession>A0ABP8Q6S9</accession>
<evidence type="ECO:0000256" key="7">
    <source>
        <dbReference type="ARBA" id="ARBA00023065"/>
    </source>
</evidence>
<dbReference type="Pfam" id="PF02386">
    <property type="entry name" value="TrkH"/>
    <property type="match status" value="2"/>
</dbReference>
<keyword evidence="8 9" id="KW-0472">Membrane</keyword>
<evidence type="ECO:0000256" key="9">
    <source>
        <dbReference type="SAM" id="Phobius"/>
    </source>
</evidence>
<organism evidence="10 11">
    <name type="scientific">Pseudaeromonas paramecii</name>
    <dbReference type="NCBI Taxonomy" id="2138166"/>
    <lineage>
        <taxon>Bacteria</taxon>
        <taxon>Pseudomonadati</taxon>
        <taxon>Pseudomonadota</taxon>
        <taxon>Gammaproteobacteria</taxon>
        <taxon>Aeromonadales</taxon>
        <taxon>Aeromonadaceae</taxon>
        <taxon>Pseudaeromonas</taxon>
    </lineage>
</organism>
<evidence type="ECO:0000256" key="4">
    <source>
        <dbReference type="ARBA" id="ARBA00022475"/>
    </source>
</evidence>
<dbReference type="PANTHER" id="PTHR32024">
    <property type="entry name" value="TRK SYSTEM POTASSIUM UPTAKE PROTEIN TRKG-RELATED"/>
    <property type="match status" value="1"/>
</dbReference>
<keyword evidence="11" id="KW-1185">Reference proteome</keyword>
<dbReference type="EMBL" id="BAABFC010000010">
    <property type="protein sequence ID" value="GAA4497838.1"/>
    <property type="molecule type" value="Genomic_DNA"/>
</dbReference>
<feature type="transmembrane region" description="Helical" evidence="9">
    <location>
        <begin position="331"/>
        <end position="353"/>
    </location>
</feature>
<evidence type="ECO:0000256" key="8">
    <source>
        <dbReference type="ARBA" id="ARBA00023136"/>
    </source>
</evidence>
<reference evidence="11" key="1">
    <citation type="journal article" date="2019" name="Int. J. Syst. Evol. Microbiol.">
        <title>The Global Catalogue of Microorganisms (GCM) 10K type strain sequencing project: providing services to taxonomists for standard genome sequencing and annotation.</title>
        <authorList>
            <consortium name="The Broad Institute Genomics Platform"/>
            <consortium name="The Broad Institute Genome Sequencing Center for Infectious Disease"/>
            <person name="Wu L."/>
            <person name="Ma J."/>
        </authorList>
    </citation>
    <scope>NUCLEOTIDE SEQUENCE [LARGE SCALE GENOMIC DNA]</scope>
    <source>
        <strain evidence="11">JCM 32226</strain>
    </source>
</reference>
<keyword evidence="5 9" id="KW-0812">Transmembrane</keyword>
<feature type="transmembrane region" description="Helical" evidence="9">
    <location>
        <begin position="77"/>
        <end position="99"/>
    </location>
</feature>
<name>A0ABP8Q6S9_9GAMM</name>
<proteinExistence type="inferred from homology"/>
<protein>
    <submittedName>
        <fullName evidence="10">TrkH family potassium uptake protein</fullName>
    </submittedName>
</protein>
<keyword evidence="7" id="KW-0406">Ion transport</keyword>
<dbReference type="PANTHER" id="PTHR32024:SF2">
    <property type="entry name" value="TRK SYSTEM POTASSIUM UPTAKE PROTEIN TRKG-RELATED"/>
    <property type="match status" value="1"/>
</dbReference>
<sequence length="483" mass="51065">MTSQATGLRYAVRLGVVAKYLGQLGLVLGVLCLLPSLVALLLTDYGHALAYLPIQLLLLLGWRLTRQLPVPAEVQVNEGLIIVALTFLLTPLLLCLPLMQSGLSWSAALFEAISAITTTGLTSLPADAARPAAFLFSRAWMQWYGGLGIVVLSLALVIAPGIQAKGLAVADIESDNLPGNIRGHARRILFIYLLLTGGAVLLNLLAGVSAFDGLLFGLSAVSTGGFAPTDGSLMGLAWPAQWAISLGCLAGAIPLALYGNQGHQEANRLQLFCLLALIGSLALLLTYRLHQEMGLSWQQAAHHGPLLALSAQTTAGFSSLAPDGLSNGSKALLILAMLMGGGMASTAGGIKLLRLLIAWQALRHHLIRSALSRHAVLEPTLAGQRLSEEEIQAALLLILLFGALVLCSWLPFLLLGYPPLDALFEVVSASGTVGLSVGLSQTELPGLLRGILALDMLMGRLEILAWLVLLYPGSWFGRRKEVT</sequence>
<comment type="caution">
    <text evidence="10">The sequence shown here is derived from an EMBL/GenBank/DDBJ whole genome shotgun (WGS) entry which is preliminary data.</text>
</comment>
<evidence type="ECO:0000313" key="11">
    <source>
        <dbReference type="Proteomes" id="UP001501321"/>
    </source>
</evidence>
<comment type="similarity">
    <text evidence="2">Belongs to the TrkH potassium transport family.</text>
</comment>
<feature type="transmembrane region" description="Helical" evidence="9">
    <location>
        <begin position="20"/>
        <end position="42"/>
    </location>
</feature>
<feature type="transmembrane region" description="Helical" evidence="9">
    <location>
        <begin position="269"/>
        <end position="287"/>
    </location>
</feature>
<feature type="transmembrane region" description="Helical" evidence="9">
    <location>
        <begin position="143"/>
        <end position="162"/>
    </location>
</feature>
<evidence type="ECO:0000256" key="6">
    <source>
        <dbReference type="ARBA" id="ARBA00022989"/>
    </source>
</evidence>
<dbReference type="RefSeq" id="WP_345011633.1">
    <property type="nucleotide sequence ID" value="NZ_BAABFC010000010.1"/>
</dbReference>
<gene>
    <name evidence="10" type="ORF">GCM10023095_15050</name>
</gene>
<feature type="transmembrane region" description="Helical" evidence="9">
    <location>
        <begin position="394"/>
        <end position="417"/>
    </location>
</feature>
<keyword evidence="3" id="KW-0813">Transport</keyword>
<evidence type="ECO:0000256" key="5">
    <source>
        <dbReference type="ARBA" id="ARBA00022692"/>
    </source>
</evidence>
<evidence type="ECO:0000256" key="1">
    <source>
        <dbReference type="ARBA" id="ARBA00004651"/>
    </source>
</evidence>
<dbReference type="Proteomes" id="UP001501321">
    <property type="component" value="Unassembled WGS sequence"/>
</dbReference>
<comment type="subcellular location">
    <subcellularLocation>
        <location evidence="1">Cell membrane</location>
        <topology evidence="1">Multi-pass membrane protein</topology>
    </subcellularLocation>
</comment>
<evidence type="ECO:0000256" key="2">
    <source>
        <dbReference type="ARBA" id="ARBA00009137"/>
    </source>
</evidence>
<dbReference type="InterPro" id="IPR003445">
    <property type="entry name" value="Cat_transpt"/>
</dbReference>
<feature type="transmembrane region" description="Helical" evidence="9">
    <location>
        <begin position="189"/>
        <end position="216"/>
    </location>
</feature>
<evidence type="ECO:0000313" key="10">
    <source>
        <dbReference type="EMBL" id="GAA4497838.1"/>
    </source>
</evidence>
<feature type="transmembrane region" description="Helical" evidence="9">
    <location>
        <begin position="236"/>
        <end position="257"/>
    </location>
</feature>